<dbReference type="PANTHER" id="PTHR46401:SF2">
    <property type="entry name" value="GLYCOSYLTRANSFERASE WBBK-RELATED"/>
    <property type="match status" value="1"/>
</dbReference>
<sequence length="366" mass="41866">MKKITVFLNAYSQGISGADKICIETWKRIPGHAVTCITSQNGKKMCEQLEFNCNFKITTTESEFRNPILTYLKRIFLGIWIAIISPKQDILYSSSDQLPDILPAFVMHLKNSHAKWIVRSYHKIPLSRRISHIAQKLSWFIMSRFSATIITASSVMEKELLQYGFPSENIHIVYPGIIKVKISIKQRILKPYDAVFVSRLHESKGILELINIWKNVTQEFPHATLGIIGTGDTQIVQKLHEKMKKHNLTKSISLLGYLSDKEVAHYVSSSKVFIFPSHEEGFSLTIAEVLFLGTPIVTYDLPIFQDIFPDAFIPVPCFNSKMFSNKIIDVLSNPKKYQSTLALGKKINKKYSWKNAIEKERIILDL</sequence>
<dbReference type="SUPFAM" id="SSF53756">
    <property type="entry name" value="UDP-Glycosyltransferase/glycogen phosphorylase"/>
    <property type="match status" value="1"/>
</dbReference>
<evidence type="ECO:0000259" key="3">
    <source>
        <dbReference type="Pfam" id="PF13439"/>
    </source>
</evidence>
<organism evidence="4 5">
    <name type="scientific">Candidatus Roizmanbacteria bacterium GW2011_GWA2_37_7</name>
    <dbReference type="NCBI Taxonomy" id="1618481"/>
    <lineage>
        <taxon>Bacteria</taxon>
        <taxon>Candidatus Roizmaniibacteriota</taxon>
    </lineage>
</organism>
<comment type="caution">
    <text evidence="4">The sequence shown here is derived from an EMBL/GenBank/DDBJ whole genome shotgun (WGS) entry which is preliminary data.</text>
</comment>
<evidence type="ECO:0000256" key="1">
    <source>
        <dbReference type="ARBA" id="ARBA00022679"/>
    </source>
</evidence>
<name>A0A0G0HJ56_9BACT</name>
<dbReference type="Pfam" id="PF13439">
    <property type="entry name" value="Glyco_transf_4"/>
    <property type="match status" value="1"/>
</dbReference>
<gene>
    <name evidence="4" type="ORF">US54_C0007G0005</name>
</gene>
<proteinExistence type="predicted"/>
<dbReference type="InterPro" id="IPR028098">
    <property type="entry name" value="Glyco_trans_4-like_N"/>
</dbReference>
<evidence type="ECO:0000259" key="2">
    <source>
        <dbReference type="Pfam" id="PF00534"/>
    </source>
</evidence>
<evidence type="ECO:0000313" key="5">
    <source>
        <dbReference type="Proteomes" id="UP000034471"/>
    </source>
</evidence>
<dbReference type="Gene3D" id="3.40.50.2000">
    <property type="entry name" value="Glycogen Phosphorylase B"/>
    <property type="match status" value="2"/>
</dbReference>
<protein>
    <submittedName>
        <fullName evidence="4">Glycosyltransferase, family 4</fullName>
    </submittedName>
</protein>
<dbReference type="Proteomes" id="UP000034471">
    <property type="component" value="Unassembled WGS sequence"/>
</dbReference>
<dbReference type="STRING" id="1618481.US54_C0007G0005"/>
<feature type="domain" description="Glycosyltransferase subfamily 4-like N-terminal" evidence="3">
    <location>
        <begin position="31"/>
        <end position="177"/>
    </location>
</feature>
<reference evidence="4 5" key="1">
    <citation type="journal article" date="2015" name="Nature">
        <title>rRNA introns, odd ribosomes, and small enigmatic genomes across a large radiation of phyla.</title>
        <authorList>
            <person name="Brown C.T."/>
            <person name="Hug L.A."/>
            <person name="Thomas B.C."/>
            <person name="Sharon I."/>
            <person name="Castelle C.J."/>
            <person name="Singh A."/>
            <person name="Wilkins M.J."/>
            <person name="Williams K.H."/>
            <person name="Banfield J.F."/>
        </authorList>
    </citation>
    <scope>NUCLEOTIDE SEQUENCE [LARGE SCALE GENOMIC DNA]</scope>
</reference>
<dbReference type="Pfam" id="PF00534">
    <property type="entry name" value="Glycos_transf_1"/>
    <property type="match status" value="1"/>
</dbReference>
<dbReference type="EMBL" id="LBTJ01000007">
    <property type="protein sequence ID" value="KKQ38585.1"/>
    <property type="molecule type" value="Genomic_DNA"/>
</dbReference>
<dbReference type="AlphaFoldDB" id="A0A0G0HJ56"/>
<keyword evidence="1 4" id="KW-0808">Transferase</keyword>
<dbReference type="InterPro" id="IPR001296">
    <property type="entry name" value="Glyco_trans_1"/>
</dbReference>
<dbReference type="CDD" id="cd03801">
    <property type="entry name" value="GT4_PimA-like"/>
    <property type="match status" value="1"/>
</dbReference>
<evidence type="ECO:0000313" key="4">
    <source>
        <dbReference type="EMBL" id="KKQ38585.1"/>
    </source>
</evidence>
<dbReference type="GO" id="GO:0016757">
    <property type="term" value="F:glycosyltransferase activity"/>
    <property type="evidence" value="ECO:0007669"/>
    <property type="project" value="InterPro"/>
</dbReference>
<dbReference type="PANTHER" id="PTHR46401">
    <property type="entry name" value="GLYCOSYLTRANSFERASE WBBK-RELATED"/>
    <property type="match status" value="1"/>
</dbReference>
<accession>A0A0G0HJ56</accession>
<feature type="domain" description="Glycosyl transferase family 1" evidence="2">
    <location>
        <begin position="189"/>
        <end position="339"/>
    </location>
</feature>